<evidence type="ECO:0000256" key="1">
    <source>
        <dbReference type="SAM" id="Coils"/>
    </source>
</evidence>
<organism evidence="3 4">
    <name type="scientific">Nocardioides soli</name>
    <dbReference type="NCBI Taxonomy" id="1036020"/>
    <lineage>
        <taxon>Bacteria</taxon>
        <taxon>Bacillati</taxon>
        <taxon>Actinomycetota</taxon>
        <taxon>Actinomycetes</taxon>
        <taxon>Propionibacteriales</taxon>
        <taxon>Nocardioidaceae</taxon>
        <taxon>Nocardioides</taxon>
    </lineage>
</organism>
<sequence>MSNATIIGEVAVKVRPSTDGFRGEAKRELTAIEKVLQDVRVDFEVNIEKLIHDTHDAVDKAQRRAGEIEIGVGLGQAGKKAVQAELAALTRRRKVSIAADLDKAAAAKVGSSLAALSGARALHDMGDDFAQWAGELDRSVPKIAGATLAVSNLGAALAGGTSNVLAFSSSLASTAGAALALPGIFGGLAIGAGATFAVLKDFNEQLPEVRERLGDLQDSMSERFWSRAKEPIRELTDELLPELESNLERTSDSLGGFFADLAGSTQDRFGGELRTMFDDLNESIDIASTRTDAYAGILEKLGSVGAGNLPRLAEWWGDLNEQFDDWLGRKGRAGLQEYVDTGIDALQDLGTSIRYASSTLYGLAKAAEAAGGGSLGALAGVLEDVSRTVNGREFQQNLTGVFEAAHLAMDGLTDEAGPKFRSLVLRIADLLQTTLPQAGQTAGKALGGIFDALDRPALQNSLEGAFDKLDTAVDNLTPSLDGVSDALAGIIDVIGDVTVNVSRGLAPALDTAAPAVEQLSDDLGPLVDALGDLLVNAVELASPLVDDLATATGSLAGEVATVIRPINAFVDLLQELPAPITGAMGHLASMGLLVGGAMWLGVAARAKVASFATSILDAGIAAGRAEGAFVRTAAAAENVAGRMTKGRTALLGASLALGGIQTDSDGANQALGVLSSTATGAVIGSAFGPVWGTAIGAAGGALVGLMSHTNDSSKAMDDAANSASRYVDTLNQLTGATTESTRARIYDNLEQSGALKVAQEYGVAARTVVDAVVGQKKAQAELGAVIATTRAEAEGYGQMAAQILADSNGSMSAAQGKQYQQWLDLQKQYDAAADSLEAQTGKLREDTKAMRERATAVVNYAKLFKGDGIPKAVITRFEERGIPATAAKMARLARKYDLLPKQVRTIIEETGSEVSFKRVKRLLEQLNVVDRTRANPEVSVDTAPAENRVKDTTNRVKDLDKITATSKVKIDDKATKPIKDVRQRLTEYAAVHVKATVDINDLASAKIAAIRAKLDGLRDKTVTVNQRTIVTGGRKDRMLLGAAEPKATMADVADMFAKTTSMWLDFAASMRRTIPEITAYWLKGLDAGIANVYEQIDKTIGKAEAKRDKARRKRDKERQKLDQFSNKVKAAEALVKSRQKNVDKAANAEARKQAEKQLRAARAQLATARAHAAKQQEIVNGAKEQVKAANKALAAQRKQSIAWQAQAAALEEALGAYERVNDQLNDAVSNLEALREEVKSYKRGLADAYQSTASILNAGSSFNSMRRFLNRNIEQLTEYNAGIEQLIGMGLNETVLDQIAQAGPDALYWIRSILKEGQLGVDELNALWGQVEGLSLDTGEAVGNYVFVDELAAASAEVDRLYNELIAMKKPIEDATNALLGAIAASAARNAEAAMAELRNLQAAFEELAKAAGVPVPAPPTSGSGSGGGGKGKPKKPKKPKKANTPKSATAARSSSQTLIYNAAPGKSLSSEEDLWDALGRAQGGW</sequence>
<comment type="caution">
    <text evidence="3">The sequence shown here is derived from an EMBL/GenBank/DDBJ whole genome shotgun (WGS) entry which is preliminary data.</text>
</comment>
<dbReference type="Proteomes" id="UP000589626">
    <property type="component" value="Unassembled WGS sequence"/>
</dbReference>
<reference evidence="3 4" key="1">
    <citation type="submission" date="2020-08" db="EMBL/GenBank/DDBJ databases">
        <title>Sequencing the genomes of 1000 actinobacteria strains.</title>
        <authorList>
            <person name="Klenk H.-P."/>
        </authorList>
    </citation>
    <scope>NUCLEOTIDE SEQUENCE [LARGE SCALE GENOMIC DNA]</scope>
    <source>
        <strain evidence="3 4">DSM 105498</strain>
    </source>
</reference>
<feature type="region of interest" description="Disordered" evidence="2">
    <location>
        <begin position="1414"/>
        <end position="1473"/>
    </location>
</feature>
<proteinExistence type="predicted"/>
<evidence type="ECO:0008006" key="5">
    <source>
        <dbReference type="Google" id="ProtNLM"/>
    </source>
</evidence>
<dbReference type="EMBL" id="JACHWR010000004">
    <property type="protein sequence ID" value="MBB3044894.1"/>
    <property type="molecule type" value="Genomic_DNA"/>
</dbReference>
<gene>
    <name evidence="3" type="ORF">FHU40_004747</name>
</gene>
<dbReference type="PANTHER" id="PTHR34491">
    <property type="entry name" value="A-TYPE INCLUSION PROTEIN, PUTATIVE-RELATED"/>
    <property type="match status" value="1"/>
</dbReference>
<keyword evidence="4" id="KW-1185">Reference proteome</keyword>
<accession>A0A7W4W0V8</accession>
<feature type="coiled-coil region" evidence="1">
    <location>
        <begin position="1384"/>
        <end position="1411"/>
    </location>
</feature>
<evidence type="ECO:0000256" key="2">
    <source>
        <dbReference type="SAM" id="MobiDB-lite"/>
    </source>
</evidence>
<protein>
    <recommendedName>
        <fullName evidence="5">Tape measure protein</fullName>
    </recommendedName>
</protein>
<evidence type="ECO:0000313" key="3">
    <source>
        <dbReference type="EMBL" id="MBB3044894.1"/>
    </source>
</evidence>
<feature type="region of interest" description="Disordered" evidence="2">
    <location>
        <begin position="1105"/>
        <end position="1124"/>
    </location>
</feature>
<dbReference type="PANTHER" id="PTHR34491:SF156">
    <property type="entry name" value="KINESIN MOTOR DOMAIN-CONTAINING PROTEIN"/>
    <property type="match status" value="1"/>
</dbReference>
<name>A0A7W4W0V8_9ACTN</name>
<feature type="compositionally biased region" description="Basic residues" evidence="2">
    <location>
        <begin position="1432"/>
        <end position="1444"/>
    </location>
</feature>
<evidence type="ECO:0000313" key="4">
    <source>
        <dbReference type="Proteomes" id="UP000589626"/>
    </source>
</evidence>
<keyword evidence="1" id="KW-0175">Coiled coil</keyword>
<dbReference type="RefSeq" id="WP_183594911.1">
    <property type="nucleotide sequence ID" value="NZ_JACHWR010000004.1"/>
</dbReference>